<keyword evidence="4 7" id="KW-0812">Transmembrane</keyword>
<dbReference type="AlphaFoldDB" id="A0A1M4WFC3"/>
<feature type="transmembrane region" description="Helical" evidence="7">
    <location>
        <begin position="114"/>
        <end position="136"/>
    </location>
</feature>
<evidence type="ECO:0000256" key="5">
    <source>
        <dbReference type="ARBA" id="ARBA00022989"/>
    </source>
</evidence>
<evidence type="ECO:0000313" key="9">
    <source>
        <dbReference type="Proteomes" id="UP000184196"/>
    </source>
</evidence>
<evidence type="ECO:0008006" key="10">
    <source>
        <dbReference type="Google" id="ProtNLM"/>
    </source>
</evidence>
<dbReference type="PANTHER" id="PTHR43299:SF1">
    <property type="entry name" value="UPF0718 PROTEIN YRAQ"/>
    <property type="match status" value="1"/>
</dbReference>
<protein>
    <recommendedName>
        <fullName evidence="10">Permease</fullName>
    </recommendedName>
</protein>
<feature type="transmembrane region" description="Helical" evidence="7">
    <location>
        <begin position="190"/>
        <end position="209"/>
    </location>
</feature>
<dbReference type="RefSeq" id="WP_073163534.1">
    <property type="nucleotide sequence ID" value="NZ_FQUW01000009.1"/>
</dbReference>
<feature type="transmembrane region" description="Helical" evidence="7">
    <location>
        <begin position="148"/>
        <end position="166"/>
    </location>
</feature>
<dbReference type="GO" id="GO:0005886">
    <property type="term" value="C:plasma membrane"/>
    <property type="evidence" value="ECO:0007669"/>
    <property type="project" value="UniProtKB-SubCell"/>
</dbReference>
<dbReference type="InterPro" id="IPR005524">
    <property type="entry name" value="DUF318"/>
</dbReference>
<evidence type="ECO:0000256" key="3">
    <source>
        <dbReference type="ARBA" id="ARBA00022475"/>
    </source>
</evidence>
<feature type="transmembrane region" description="Helical" evidence="7">
    <location>
        <begin position="264"/>
        <end position="281"/>
    </location>
</feature>
<evidence type="ECO:0000256" key="7">
    <source>
        <dbReference type="SAM" id="Phobius"/>
    </source>
</evidence>
<keyword evidence="9" id="KW-1185">Reference proteome</keyword>
<keyword evidence="3" id="KW-1003">Cell membrane</keyword>
<feature type="transmembrane region" description="Helical" evidence="7">
    <location>
        <begin position="221"/>
        <end position="244"/>
    </location>
</feature>
<name>A0A1M4WFC3_9FIRM</name>
<dbReference type="PANTHER" id="PTHR43299">
    <property type="entry name" value="UPF0718 PROTEIN YRAQ"/>
    <property type="match status" value="1"/>
</dbReference>
<reference evidence="9" key="1">
    <citation type="submission" date="2016-11" db="EMBL/GenBank/DDBJ databases">
        <authorList>
            <person name="Varghese N."/>
            <person name="Submissions S."/>
        </authorList>
    </citation>
    <scope>NUCLEOTIDE SEQUENCE [LARGE SCALE GENOMIC DNA]</scope>
    <source>
        <strain evidence="9">DSM 11792</strain>
    </source>
</reference>
<evidence type="ECO:0000256" key="2">
    <source>
        <dbReference type="ARBA" id="ARBA00006386"/>
    </source>
</evidence>
<feature type="transmembrane region" description="Helical" evidence="7">
    <location>
        <begin position="81"/>
        <end position="108"/>
    </location>
</feature>
<dbReference type="Pfam" id="PF03773">
    <property type="entry name" value="ArsP_1"/>
    <property type="match status" value="1"/>
</dbReference>
<keyword evidence="5 7" id="KW-1133">Transmembrane helix</keyword>
<gene>
    <name evidence="8" type="ORF">SAMN02745218_00821</name>
</gene>
<feature type="transmembrane region" description="Helical" evidence="7">
    <location>
        <begin position="293"/>
        <end position="319"/>
    </location>
</feature>
<accession>A0A1M4WFC3</accession>
<evidence type="ECO:0000256" key="1">
    <source>
        <dbReference type="ARBA" id="ARBA00004651"/>
    </source>
</evidence>
<dbReference type="Proteomes" id="UP000184196">
    <property type="component" value="Unassembled WGS sequence"/>
</dbReference>
<comment type="similarity">
    <text evidence="2">Belongs to the UPF0718 family.</text>
</comment>
<feature type="transmembrane region" description="Helical" evidence="7">
    <location>
        <begin position="369"/>
        <end position="388"/>
    </location>
</feature>
<feature type="transmembrane region" description="Helical" evidence="7">
    <location>
        <begin position="339"/>
        <end position="357"/>
    </location>
</feature>
<comment type="subcellular location">
    <subcellularLocation>
        <location evidence="1">Cell membrane</location>
        <topology evidence="1">Multi-pass membrane protein</topology>
    </subcellularLocation>
</comment>
<evidence type="ECO:0000313" key="8">
    <source>
        <dbReference type="EMBL" id="SHE79870.1"/>
    </source>
</evidence>
<evidence type="ECO:0000256" key="6">
    <source>
        <dbReference type="ARBA" id="ARBA00023136"/>
    </source>
</evidence>
<sequence length="390" mass="41791">MKERDKFLLMVAIFLAAFYIPLHNPRVQSAILEAFFMLQDYAQKHVLTCLVPAFFIAGAIAVFVSQASVLKYFGAGANKILSYGVASVSGTVLAVCSCTVLPLFAGIYTRGAGIGPATAFLYSGPAINVLAIILTARVLGFDLGVARAVGAVAFSIIIGLLMHLIFRKEEKAREEAALLLPPPPEDRRSLWQYGIYFLTMVLILIFAAWGKPAQPVGFFSAVYQVHWYLTVFFLVVLAVILKLWFTKDELLGWVESTWGYARQIFPLLLGGVLVAGFLMGRPGADTGIIPAKYISALVGGNSLGANFLASIVGALMYFATLTEVPILQGLIGSGMGKGPALALLLAGPALSLPNMIVIRQIMGTKKAAVYISLVVIMSAIAGMIYGTIWG</sequence>
<dbReference type="OrthoDB" id="9777774at2"/>
<evidence type="ECO:0000256" key="4">
    <source>
        <dbReference type="ARBA" id="ARBA00022692"/>
    </source>
</evidence>
<dbReference type="EMBL" id="FQUW01000009">
    <property type="protein sequence ID" value="SHE79870.1"/>
    <property type="molecule type" value="Genomic_DNA"/>
</dbReference>
<keyword evidence="6 7" id="KW-0472">Membrane</keyword>
<feature type="transmembrane region" description="Helical" evidence="7">
    <location>
        <begin position="45"/>
        <end position="69"/>
    </location>
</feature>
<proteinExistence type="inferred from homology"/>
<organism evidence="8 9">
    <name type="scientific">Desulfofundulus australicus DSM 11792</name>
    <dbReference type="NCBI Taxonomy" id="1121425"/>
    <lineage>
        <taxon>Bacteria</taxon>
        <taxon>Bacillati</taxon>
        <taxon>Bacillota</taxon>
        <taxon>Clostridia</taxon>
        <taxon>Eubacteriales</taxon>
        <taxon>Peptococcaceae</taxon>
        <taxon>Desulfofundulus</taxon>
    </lineage>
</organism>